<dbReference type="EMBL" id="BART01000001">
    <property type="protein sequence ID" value="GAG60515.1"/>
    <property type="molecule type" value="Genomic_DNA"/>
</dbReference>
<dbReference type="GO" id="GO:0004853">
    <property type="term" value="F:uroporphyrinogen decarboxylase activity"/>
    <property type="evidence" value="ECO:0007669"/>
    <property type="project" value="InterPro"/>
</dbReference>
<evidence type="ECO:0000313" key="2">
    <source>
        <dbReference type="EMBL" id="GAG60515.1"/>
    </source>
</evidence>
<dbReference type="Pfam" id="PF01208">
    <property type="entry name" value="URO-D"/>
    <property type="match status" value="1"/>
</dbReference>
<dbReference type="PANTHER" id="PTHR47099:SF1">
    <property type="entry name" value="METHYLCOBAMIDE:COM METHYLTRANSFERASE MTBA"/>
    <property type="match status" value="1"/>
</dbReference>
<dbReference type="InterPro" id="IPR000257">
    <property type="entry name" value="Uroporphyrinogen_deCOase"/>
</dbReference>
<dbReference type="Gene3D" id="3.20.20.210">
    <property type="match status" value="1"/>
</dbReference>
<dbReference type="PANTHER" id="PTHR47099">
    <property type="entry name" value="METHYLCOBAMIDE:COM METHYLTRANSFERASE MTBA"/>
    <property type="match status" value="1"/>
</dbReference>
<reference evidence="2" key="1">
    <citation type="journal article" date="2014" name="Front. Microbiol.">
        <title>High frequency of phylogenetically diverse reductive dehalogenase-homologous genes in deep subseafloor sedimentary metagenomes.</title>
        <authorList>
            <person name="Kawai M."/>
            <person name="Futagami T."/>
            <person name="Toyoda A."/>
            <person name="Takaki Y."/>
            <person name="Nishi S."/>
            <person name="Hori S."/>
            <person name="Arai W."/>
            <person name="Tsubouchi T."/>
            <person name="Morono Y."/>
            <person name="Uchiyama I."/>
            <person name="Ito T."/>
            <person name="Fujiyama A."/>
            <person name="Inagaki F."/>
            <person name="Takami H."/>
        </authorList>
    </citation>
    <scope>NUCLEOTIDE SEQUENCE</scope>
    <source>
        <strain evidence="2">Expedition CK06-06</strain>
    </source>
</reference>
<dbReference type="SUPFAM" id="SSF51726">
    <property type="entry name" value="UROD/MetE-like"/>
    <property type="match status" value="1"/>
</dbReference>
<evidence type="ECO:0000259" key="1">
    <source>
        <dbReference type="Pfam" id="PF01208"/>
    </source>
</evidence>
<dbReference type="AlphaFoldDB" id="X0YWF1"/>
<dbReference type="GO" id="GO:0006779">
    <property type="term" value="P:porphyrin-containing compound biosynthetic process"/>
    <property type="evidence" value="ECO:0007669"/>
    <property type="project" value="InterPro"/>
</dbReference>
<name>X0YWF1_9ZZZZ</name>
<organism evidence="2">
    <name type="scientific">marine sediment metagenome</name>
    <dbReference type="NCBI Taxonomy" id="412755"/>
    <lineage>
        <taxon>unclassified sequences</taxon>
        <taxon>metagenomes</taxon>
        <taxon>ecological metagenomes</taxon>
    </lineage>
</organism>
<dbReference type="InterPro" id="IPR038071">
    <property type="entry name" value="UROD/MetE-like_sf"/>
</dbReference>
<sequence>MVFSLSPFKRLVSNFNNKSLILHICGNTNHLIKLMLDSGTIGLSLDSVMNFKKLKKIIPKEIALIGNLDPVKIFLQSTPDEVAESTRSLKDNMKDTDNFILSSGCDIPLNTLLEKIEAFMKAARG</sequence>
<gene>
    <name evidence="2" type="ORF">S01H4_00008</name>
</gene>
<protein>
    <recommendedName>
        <fullName evidence="1">Uroporphyrinogen decarboxylase (URO-D) domain-containing protein</fullName>
    </recommendedName>
</protein>
<dbReference type="InterPro" id="IPR052024">
    <property type="entry name" value="Methanogen_methyltrans"/>
</dbReference>
<comment type="caution">
    <text evidence="2">The sequence shown here is derived from an EMBL/GenBank/DDBJ whole genome shotgun (WGS) entry which is preliminary data.</text>
</comment>
<feature type="domain" description="Uroporphyrinogen decarboxylase (URO-D)" evidence="1">
    <location>
        <begin position="3"/>
        <end position="124"/>
    </location>
</feature>
<accession>X0YWF1</accession>
<proteinExistence type="predicted"/>